<dbReference type="Gene3D" id="3.30.9.10">
    <property type="entry name" value="D-Amino Acid Oxidase, subunit A, domain 2"/>
    <property type="match status" value="2"/>
</dbReference>
<keyword evidence="3" id="KW-0274">FAD</keyword>
<dbReference type="STRING" id="6689.A0A3R7QJW5"/>
<evidence type="ECO:0000256" key="2">
    <source>
        <dbReference type="ARBA" id="ARBA00022630"/>
    </source>
</evidence>
<dbReference type="InterPro" id="IPR045170">
    <property type="entry name" value="MTOX"/>
</dbReference>
<name>A0A3R7QJW5_PENVA</name>
<dbReference type="Gene3D" id="3.50.50.60">
    <property type="entry name" value="FAD/NAD(P)-binding domain"/>
    <property type="match status" value="2"/>
</dbReference>
<reference evidence="5 6" key="1">
    <citation type="submission" date="2018-04" db="EMBL/GenBank/DDBJ databases">
        <authorList>
            <person name="Zhang X."/>
            <person name="Yuan J."/>
            <person name="Li F."/>
            <person name="Xiang J."/>
        </authorList>
    </citation>
    <scope>NUCLEOTIDE SEQUENCE [LARGE SCALE GENOMIC DNA]</scope>
    <source>
        <tissue evidence="5">Muscle</tissue>
    </source>
</reference>
<accession>A0A3R7QJW5</accession>
<protein>
    <recommendedName>
        <fullName evidence="7">FAD dependent oxidoreductase domain-containing protein</fullName>
    </recommendedName>
</protein>
<dbReference type="Proteomes" id="UP000283509">
    <property type="component" value="Unassembled WGS sequence"/>
</dbReference>
<dbReference type="EMBL" id="QCYY01002517">
    <property type="protein sequence ID" value="ROT69819.1"/>
    <property type="molecule type" value="Genomic_DNA"/>
</dbReference>
<evidence type="ECO:0008006" key="7">
    <source>
        <dbReference type="Google" id="ProtNLM"/>
    </source>
</evidence>
<evidence type="ECO:0000256" key="4">
    <source>
        <dbReference type="ARBA" id="ARBA00023002"/>
    </source>
</evidence>
<reference evidence="5 6" key="2">
    <citation type="submission" date="2019-01" db="EMBL/GenBank/DDBJ databases">
        <title>The decoding of complex shrimp genome reveals the adaptation for benthos swimmer, frequently molting mechanism and breeding impact on genome.</title>
        <authorList>
            <person name="Sun Y."/>
            <person name="Gao Y."/>
            <person name="Yu Y."/>
        </authorList>
    </citation>
    <scope>NUCLEOTIDE SEQUENCE [LARGE SCALE GENOMIC DNA]</scope>
    <source>
        <tissue evidence="5">Muscle</tissue>
    </source>
</reference>
<evidence type="ECO:0000313" key="5">
    <source>
        <dbReference type="EMBL" id="ROT69819.1"/>
    </source>
</evidence>
<dbReference type="PANTHER" id="PTHR10961">
    <property type="entry name" value="PEROXISOMAL SARCOSINE OXIDASE"/>
    <property type="match status" value="1"/>
</dbReference>
<sequence length="304" mass="34007">MSAERKIYDLVVVGAGMMGSAAARHASLIPAISVCLVGPEEPKVGALGIKFHTEVGYLHATPDTQEFEELMAVSRRHELEAEDVTASWRTRFPYLNFGEDCRVFLEKNAGHLSPRDLVRAQQTAASQRGADIVRDVVAEVMPSEADTHKDLPTFFTNQSFEDMDGGYVLPPIKYPDGNWYLKMGHNRRHEDDLNPNEVTEWYIHRRGNSECIQKLGRFMQHLMPDVKSQGLSGDGCLTSHTPNQEPYIDLIAEGFGVALGGNRWAAKSSDEIGRLAARLVVLGEWLSEIPKERVRVVWKVQSHL</sequence>
<dbReference type="PANTHER" id="PTHR10961:SF10">
    <property type="entry name" value="FAD DEPENDENT OXIDOREDUCTASE DOMAIN-CONTAINING PROTEIN"/>
    <property type="match status" value="1"/>
</dbReference>
<evidence type="ECO:0000256" key="3">
    <source>
        <dbReference type="ARBA" id="ARBA00022827"/>
    </source>
</evidence>
<keyword evidence="2" id="KW-0285">Flavoprotein</keyword>
<proteinExistence type="predicted"/>
<dbReference type="SUPFAM" id="SSF51905">
    <property type="entry name" value="FAD/NAD(P)-binding domain"/>
    <property type="match status" value="1"/>
</dbReference>
<evidence type="ECO:0000313" key="6">
    <source>
        <dbReference type="Proteomes" id="UP000283509"/>
    </source>
</evidence>
<dbReference type="GO" id="GO:0008115">
    <property type="term" value="F:sarcosine oxidase activity"/>
    <property type="evidence" value="ECO:0007669"/>
    <property type="project" value="TreeGrafter"/>
</dbReference>
<evidence type="ECO:0000256" key="1">
    <source>
        <dbReference type="ARBA" id="ARBA00001974"/>
    </source>
</evidence>
<organism evidence="5 6">
    <name type="scientific">Penaeus vannamei</name>
    <name type="common">Whiteleg shrimp</name>
    <name type="synonym">Litopenaeus vannamei</name>
    <dbReference type="NCBI Taxonomy" id="6689"/>
    <lineage>
        <taxon>Eukaryota</taxon>
        <taxon>Metazoa</taxon>
        <taxon>Ecdysozoa</taxon>
        <taxon>Arthropoda</taxon>
        <taxon>Crustacea</taxon>
        <taxon>Multicrustacea</taxon>
        <taxon>Malacostraca</taxon>
        <taxon>Eumalacostraca</taxon>
        <taxon>Eucarida</taxon>
        <taxon>Decapoda</taxon>
        <taxon>Dendrobranchiata</taxon>
        <taxon>Penaeoidea</taxon>
        <taxon>Penaeidae</taxon>
        <taxon>Penaeus</taxon>
    </lineage>
</organism>
<dbReference type="AlphaFoldDB" id="A0A3R7QJW5"/>
<dbReference type="GO" id="GO:0050660">
    <property type="term" value="F:flavin adenine dinucleotide binding"/>
    <property type="evidence" value="ECO:0007669"/>
    <property type="project" value="InterPro"/>
</dbReference>
<comment type="cofactor">
    <cofactor evidence="1">
        <name>FAD</name>
        <dbReference type="ChEBI" id="CHEBI:57692"/>
    </cofactor>
</comment>
<dbReference type="InterPro" id="IPR036188">
    <property type="entry name" value="FAD/NAD-bd_sf"/>
</dbReference>
<gene>
    <name evidence="5" type="ORF">C7M84_011980</name>
</gene>
<keyword evidence="6" id="KW-1185">Reference proteome</keyword>
<comment type="caution">
    <text evidence="5">The sequence shown here is derived from an EMBL/GenBank/DDBJ whole genome shotgun (WGS) entry which is preliminary data.</text>
</comment>
<keyword evidence="4" id="KW-0560">Oxidoreductase</keyword>
<dbReference type="OrthoDB" id="424974at2759"/>